<keyword evidence="7" id="KW-0779">Telomere</keyword>
<evidence type="ECO:0000256" key="4">
    <source>
        <dbReference type="ARBA" id="ARBA00022842"/>
    </source>
</evidence>
<dbReference type="GO" id="GO:0000781">
    <property type="term" value="C:chromosome, telomeric region"/>
    <property type="evidence" value="ECO:0007669"/>
    <property type="project" value="UniProtKB-SubCell"/>
</dbReference>
<comment type="function">
    <text evidence="7">Telomerase is a ribonucleoprotein enzyme essential for the replication of chromosome termini in most eukaryotes. It elongates telomeres. It is a reverse transcriptase that adds simple sequence repeats to chromosome ends by copying a template sequence within the RNA component of the enzyme.</text>
</comment>
<dbReference type="InterPro" id="IPR003545">
    <property type="entry name" value="Telomerase_RT"/>
</dbReference>
<sequence>MICFLLTTVIIPLLSVHFYITDTTFAYHAPLFYRKPVFAAIVHGEMEYGGYAQLFRQVSCDRRGNVRIANLRFVPKLNMDKGTFCGVRPITNMHPIERGRAVQAAFSVLKTAVRERKVEEVKGMKFVCAENANEGFRMIDDEWRGEKQFVMSMDVKKCFDCLRIEVLMDVVSAALNQPFYRVLQYDEYTPSQCALKKRRCAVVALSCDVLSFVTSHNSRDFSLLCGFITSRLYSRDEILNTTETSQQNKFAIQLTANTQRFHDVRSGRTLCSTHLTTWCGFSIDSKRHTAYINFIKYSAFRNVMRSVKHDHRSLRSIRASIQGVLRSRLRAARHHPRSTDDISSQYYLVFCSVLFAVKRALWNRRVMNAKRLEELIAWTGEYVIRRTVVGKRSVRWLVSFAYYVLMKNCSVYNKSLRRVFYRLRSSPEMEELLPVTQHPSVLFLYNMKHF</sequence>
<keyword evidence="4 7" id="KW-0460">Magnesium</keyword>
<comment type="subcellular location">
    <subcellularLocation>
        <location evidence="7">Nucleus</location>
    </subcellularLocation>
    <subcellularLocation>
        <location evidence="7">Chromosome</location>
        <location evidence="7">Telomere</location>
    </subcellularLocation>
</comment>
<evidence type="ECO:0000256" key="6">
    <source>
        <dbReference type="ARBA" id="ARBA00048173"/>
    </source>
</evidence>
<name>A0A196SNA3_BLAHN</name>
<dbReference type="GO" id="GO:0042162">
    <property type="term" value="F:telomeric DNA binding"/>
    <property type="evidence" value="ECO:0007669"/>
    <property type="project" value="TreeGrafter"/>
</dbReference>
<proteinExistence type="inferred from homology"/>
<comment type="caution">
    <text evidence="9">The sequence shown here is derived from an EMBL/GenBank/DDBJ whole genome shotgun (WGS) entry which is preliminary data.</text>
</comment>
<keyword evidence="5 7" id="KW-0695">RNA-directed DNA polymerase</keyword>
<dbReference type="PANTHER" id="PTHR12066:SF0">
    <property type="entry name" value="TELOMERASE REVERSE TRANSCRIPTASE"/>
    <property type="match status" value="1"/>
</dbReference>
<dbReference type="GO" id="GO:0007004">
    <property type="term" value="P:telomere maintenance via telomerase"/>
    <property type="evidence" value="ECO:0007669"/>
    <property type="project" value="TreeGrafter"/>
</dbReference>
<dbReference type="GO" id="GO:0003720">
    <property type="term" value="F:telomerase activity"/>
    <property type="evidence" value="ECO:0007669"/>
    <property type="project" value="InterPro"/>
</dbReference>
<gene>
    <name evidence="9" type="ORF">AV274_0550</name>
</gene>
<dbReference type="InterPro" id="IPR021891">
    <property type="entry name" value="Telomerase_RBD"/>
</dbReference>
<dbReference type="GO" id="GO:0046872">
    <property type="term" value="F:metal ion binding"/>
    <property type="evidence" value="ECO:0007669"/>
    <property type="project" value="UniProtKB-KW"/>
</dbReference>
<comment type="catalytic activity">
    <reaction evidence="6 7">
        <text>DNA(n) + a 2'-deoxyribonucleoside 5'-triphosphate = DNA(n+1) + diphosphate</text>
        <dbReference type="Rhea" id="RHEA:22508"/>
        <dbReference type="Rhea" id="RHEA-COMP:17339"/>
        <dbReference type="Rhea" id="RHEA-COMP:17340"/>
        <dbReference type="ChEBI" id="CHEBI:33019"/>
        <dbReference type="ChEBI" id="CHEBI:61560"/>
        <dbReference type="ChEBI" id="CHEBI:173112"/>
        <dbReference type="EC" id="2.7.7.49"/>
    </reaction>
</comment>
<evidence type="ECO:0000256" key="7">
    <source>
        <dbReference type="RuleBase" id="RU365061"/>
    </source>
</evidence>
<evidence type="ECO:0000256" key="3">
    <source>
        <dbReference type="ARBA" id="ARBA00022723"/>
    </source>
</evidence>
<dbReference type="AlphaFoldDB" id="A0A196SNA3"/>
<keyword evidence="10" id="KW-1185">Reference proteome</keyword>
<evidence type="ECO:0000259" key="8">
    <source>
        <dbReference type="Pfam" id="PF12009"/>
    </source>
</evidence>
<dbReference type="EC" id="2.7.7.49" evidence="7"/>
<keyword evidence="3 7" id="KW-0479">Metal-binding</keyword>
<keyword evidence="1 7" id="KW-0808">Transferase</keyword>
<protein>
    <recommendedName>
        <fullName evidence="7">Telomerase reverse transcriptase</fullName>
        <ecNumber evidence="7">2.7.7.49</ecNumber>
    </recommendedName>
    <alternativeName>
        <fullName evidence="7">Telomerase catalytic subunit</fullName>
    </alternativeName>
</protein>
<dbReference type="OrthoDB" id="289721at2759"/>
<dbReference type="PANTHER" id="PTHR12066">
    <property type="entry name" value="TELOMERASE REVERSE TRANSCRIPTASE"/>
    <property type="match status" value="1"/>
</dbReference>
<organism evidence="9 10">
    <name type="scientific">Blastocystis sp. subtype 1 (strain ATCC 50177 / NandII)</name>
    <dbReference type="NCBI Taxonomy" id="478820"/>
    <lineage>
        <taxon>Eukaryota</taxon>
        <taxon>Sar</taxon>
        <taxon>Stramenopiles</taxon>
        <taxon>Bigyra</taxon>
        <taxon>Opalozoa</taxon>
        <taxon>Opalinata</taxon>
        <taxon>Blastocystidae</taxon>
        <taxon>Blastocystis</taxon>
    </lineage>
</organism>
<dbReference type="EMBL" id="LXWW01000020">
    <property type="protein sequence ID" value="OAO17716.1"/>
    <property type="molecule type" value="Genomic_DNA"/>
</dbReference>
<reference evidence="9 10" key="1">
    <citation type="submission" date="2016-05" db="EMBL/GenBank/DDBJ databases">
        <title>Nuclear genome of Blastocystis sp. subtype 1 NandII.</title>
        <authorList>
            <person name="Gentekaki E."/>
            <person name="Curtis B."/>
            <person name="Stairs C."/>
            <person name="Eme L."/>
            <person name="Herman E."/>
            <person name="Klimes V."/>
            <person name="Arias M.C."/>
            <person name="Elias M."/>
            <person name="Hilliou F."/>
            <person name="Klute M."/>
            <person name="Malik S.-B."/>
            <person name="Pightling A."/>
            <person name="Rachubinski R."/>
            <person name="Salas D."/>
            <person name="Schlacht A."/>
            <person name="Suga H."/>
            <person name="Archibald J."/>
            <person name="Ball S.G."/>
            <person name="Clark G."/>
            <person name="Dacks J."/>
            <person name="Van Der Giezen M."/>
            <person name="Tsaousis A."/>
            <person name="Roger A."/>
        </authorList>
    </citation>
    <scope>NUCLEOTIDE SEQUENCE [LARGE SCALE GENOMIC DNA]</scope>
    <source>
        <strain evidence="10">ATCC 50177 / NandII</strain>
    </source>
</reference>
<keyword evidence="7" id="KW-0158">Chromosome</keyword>
<comment type="similarity">
    <text evidence="7">Belongs to the reverse transcriptase family. Telomerase subfamily.</text>
</comment>
<dbReference type="GO" id="GO:0000333">
    <property type="term" value="C:telomerase catalytic core complex"/>
    <property type="evidence" value="ECO:0007669"/>
    <property type="project" value="TreeGrafter"/>
</dbReference>
<dbReference type="Pfam" id="PF12009">
    <property type="entry name" value="Telomerase_RBD"/>
    <property type="match status" value="1"/>
</dbReference>
<keyword evidence="7" id="KW-0539">Nucleus</keyword>
<evidence type="ECO:0000256" key="1">
    <source>
        <dbReference type="ARBA" id="ARBA00022679"/>
    </source>
</evidence>
<dbReference type="GO" id="GO:0070034">
    <property type="term" value="F:telomerase RNA binding"/>
    <property type="evidence" value="ECO:0007669"/>
    <property type="project" value="TreeGrafter"/>
</dbReference>
<evidence type="ECO:0000256" key="2">
    <source>
        <dbReference type="ARBA" id="ARBA00022695"/>
    </source>
</evidence>
<dbReference type="Proteomes" id="UP000078348">
    <property type="component" value="Unassembled WGS sequence"/>
</dbReference>
<dbReference type="Gene3D" id="1.10.132.70">
    <property type="match status" value="1"/>
</dbReference>
<accession>A0A196SNA3</accession>
<evidence type="ECO:0000256" key="5">
    <source>
        <dbReference type="ARBA" id="ARBA00022918"/>
    </source>
</evidence>
<feature type="domain" description="Telomerase ribonucleoprotein complex - RNA-binding" evidence="8">
    <location>
        <begin position="2"/>
        <end position="44"/>
    </location>
</feature>
<keyword evidence="2 7" id="KW-0548">Nucleotidyltransferase</keyword>
<evidence type="ECO:0000313" key="10">
    <source>
        <dbReference type="Proteomes" id="UP000078348"/>
    </source>
</evidence>
<evidence type="ECO:0000313" key="9">
    <source>
        <dbReference type="EMBL" id="OAO17716.1"/>
    </source>
</evidence>